<dbReference type="GO" id="GO:0016787">
    <property type="term" value="F:hydrolase activity"/>
    <property type="evidence" value="ECO:0007669"/>
    <property type="project" value="UniProtKB-KW"/>
</dbReference>
<evidence type="ECO:0000256" key="3">
    <source>
        <dbReference type="SAM" id="SignalP"/>
    </source>
</evidence>
<dbReference type="EMBL" id="JAENIL010000038">
    <property type="protein sequence ID" value="MBK1878948.1"/>
    <property type="molecule type" value="Genomic_DNA"/>
</dbReference>
<feature type="domain" description="N-sulphoglucosamine sulphohydrolase C-terminal" evidence="4">
    <location>
        <begin position="347"/>
        <end position="503"/>
    </location>
</feature>
<accession>A0A934VSR8</accession>
<evidence type="ECO:0000256" key="1">
    <source>
        <dbReference type="ARBA" id="ARBA00008779"/>
    </source>
</evidence>
<comment type="similarity">
    <text evidence="1">Belongs to the sulfatase family.</text>
</comment>
<dbReference type="AlphaFoldDB" id="A0A934VSR8"/>
<feature type="chain" id="PRO_5036837561" evidence="3">
    <location>
        <begin position="23"/>
        <end position="510"/>
    </location>
</feature>
<comment type="caution">
    <text evidence="5">The sequence shown here is derived from an EMBL/GenBank/DDBJ whole genome shotgun (WGS) entry which is preliminary data.</text>
</comment>
<dbReference type="Gene3D" id="3.40.720.10">
    <property type="entry name" value="Alkaline Phosphatase, subunit A"/>
    <property type="match status" value="1"/>
</dbReference>
<protein>
    <submittedName>
        <fullName evidence="5">Sulfatase</fullName>
    </submittedName>
</protein>
<dbReference type="PROSITE" id="PS00523">
    <property type="entry name" value="SULFATASE_1"/>
    <property type="match status" value="1"/>
</dbReference>
<keyword evidence="3" id="KW-0732">Signal</keyword>
<reference evidence="5" key="1">
    <citation type="submission" date="2021-01" db="EMBL/GenBank/DDBJ databases">
        <title>Modified the classification status of verrucomicrobia.</title>
        <authorList>
            <person name="Feng X."/>
        </authorList>
    </citation>
    <scope>NUCLEOTIDE SEQUENCE</scope>
    <source>
        <strain evidence="5">KCTC 13126</strain>
    </source>
</reference>
<keyword evidence="6" id="KW-1185">Reference proteome</keyword>
<dbReference type="CDD" id="cd16031">
    <property type="entry name" value="G6S_like"/>
    <property type="match status" value="1"/>
</dbReference>
<proteinExistence type="inferred from homology"/>
<dbReference type="InterPro" id="IPR024607">
    <property type="entry name" value="Sulfatase_CS"/>
</dbReference>
<evidence type="ECO:0000259" key="4">
    <source>
        <dbReference type="Pfam" id="PF16347"/>
    </source>
</evidence>
<dbReference type="Pfam" id="PF16347">
    <property type="entry name" value="SGSH_C"/>
    <property type="match status" value="1"/>
</dbReference>
<dbReference type="SUPFAM" id="SSF53649">
    <property type="entry name" value="Alkaline phosphatase-like"/>
    <property type="match status" value="1"/>
</dbReference>
<dbReference type="PANTHER" id="PTHR43108:SF6">
    <property type="entry name" value="N-SULPHOGLUCOSAMINE SULPHOHYDROLASE"/>
    <property type="match status" value="1"/>
</dbReference>
<evidence type="ECO:0000313" key="6">
    <source>
        <dbReference type="Proteomes" id="UP000617628"/>
    </source>
</evidence>
<name>A0A934VSR8_9BACT</name>
<dbReference type="Proteomes" id="UP000617628">
    <property type="component" value="Unassembled WGS sequence"/>
</dbReference>
<gene>
    <name evidence="5" type="ORF">JIN87_18840</name>
</gene>
<dbReference type="PANTHER" id="PTHR43108">
    <property type="entry name" value="N-ACETYLGLUCOSAMINE-6-SULFATASE FAMILY MEMBER"/>
    <property type="match status" value="1"/>
</dbReference>
<feature type="signal peptide" evidence="3">
    <location>
        <begin position="1"/>
        <end position="22"/>
    </location>
</feature>
<sequence length="510" mass="59129">MNTPKIVVLLSFAAALVSSLSAVDARPNILWIFTDDHSYQTIGAYGGRLKDITPTPNLDRLAAEGMRFDRCYVENSICAPSRAALLTGKLSHKHGKIDNKVPFNHDQQQFQKVLQTVGYQTAMVGKIHLNGKMQGFDYWEVLKGQGQYENPTFFSDEGAKSYEGYTTDIITDQALKWLDGKRDTSKPFMLMVHHKAPHRAWIPKREHIDMFEDVTIPEPDTLFDDYSTRGVAAHEQDLSIDKSMNLHRDLKLNWELFATGKNPSEHHRRIQKSLDDRFDKRREEFKRLNPQGKDLVRHKYQTYLKDYLRCIHSVDENIGRLLDYLEESGLAENTIVMYASDQGFYMGEHGWFDKRFMYEESFRTPFIVKWPGTVKAGSVNKDLVQNIDFAETFLDIAGAEIPADMQGRSVVPLLKGKTPKDWRESLYYHYYEYPGAHSVRRHEGVAGKRFKLIRFYGPDVPNGEEWELYDLKNDPSELNNLYENPEYTKRIKKMKAELDRLKVQYDVKDA</sequence>
<evidence type="ECO:0000313" key="5">
    <source>
        <dbReference type="EMBL" id="MBK1878948.1"/>
    </source>
</evidence>
<organism evidence="5 6">
    <name type="scientific">Pelagicoccus mobilis</name>
    <dbReference type="NCBI Taxonomy" id="415221"/>
    <lineage>
        <taxon>Bacteria</taxon>
        <taxon>Pseudomonadati</taxon>
        <taxon>Verrucomicrobiota</taxon>
        <taxon>Opitutia</taxon>
        <taxon>Puniceicoccales</taxon>
        <taxon>Pelagicoccaceae</taxon>
        <taxon>Pelagicoccus</taxon>
    </lineage>
</organism>
<keyword evidence="2" id="KW-0378">Hydrolase</keyword>
<evidence type="ECO:0000256" key="2">
    <source>
        <dbReference type="ARBA" id="ARBA00022801"/>
    </source>
</evidence>
<dbReference type="InterPro" id="IPR017850">
    <property type="entry name" value="Alkaline_phosphatase_core_sf"/>
</dbReference>
<dbReference type="InterPro" id="IPR032506">
    <property type="entry name" value="SGSH_C"/>
</dbReference>
<dbReference type="RefSeq" id="WP_200357162.1">
    <property type="nucleotide sequence ID" value="NZ_JAENIL010000038.1"/>
</dbReference>